<dbReference type="Gene3D" id="3.40.190.10">
    <property type="entry name" value="Periplasmic binding protein-like II"/>
    <property type="match status" value="2"/>
</dbReference>
<protein>
    <submittedName>
        <fullName evidence="8">Aldouronate transport system substrate-binding protein</fullName>
    </submittedName>
</protein>
<feature type="region of interest" description="Disordered" evidence="6">
    <location>
        <begin position="25"/>
        <end position="56"/>
    </location>
</feature>
<feature type="chain" id="PRO_5045717551" evidence="7">
    <location>
        <begin position="21"/>
        <end position="535"/>
    </location>
</feature>
<dbReference type="Proteomes" id="UP001519287">
    <property type="component" value="Unassembled WGS sequence"/>
</dbReference>
<accession>A0ABS4IXJ3</accession>
<evidence type="ECO:0000256" key="7">
    <source>
        <dbReference type="SAM" id="SignalP"/>
    </source>
</evidence>
<evidence type="ECO:0000256" key="3">
    <source>
        <dbReference type="ARBA" id="ARBA00023136"/>
    </source>
</evidence>
<keyword evidence="1" id="KW-1003">Cell membrane</keyword>
<sequence>MVKKRMGMVLGTLISAAVLTAGCSGGQSNQTPTPKAGTTAEAGLQSGDKKEEPAASNKINIELMEVGWFNTPTDDNNPRKKWIDERYNVDFKLFAYPGGDLESKLLVRFASEEHPDMIHTNDKKLVDKLYKQGVLIDDWTPYLDKLPNLTKGWTEPLKLYASIDGKLVGLPQKAGANTWTMMVRQDWLQNLGLSKPATDKELLDVLRKFTFNDPDKNGKNDTYGISSAGSGNTMGEITQFEAMFGHYSNTGFSVTEGGKLEHSITNGTHHKFLDFMRTVVKEKLIDPDWYTQGWEQRKPRLFSGKIGVVYYPSAIVQEAENANGLSGSTIGWWDSAPMPSGGPGGGKRPATPIGNGFLTVSAKAAKDPEKMERILQIINTTAYPSDEYDTLRFGIGVSGREIKNIEGGGRYVNNLADTYAVAQPGVIDWGVWIYNAEDGMVGIDGDEPGQGIKRMMELDRKALTYESYRNYDELLSLNTQIVTDLAKISQEFDISYVLGQETDYAAFEQKWLKEGGQKLIDEATEQLGKLDMLNE</sequence>
<keyword evidence="4" id="KW-0564">Palmitate</keyword>
<feature type="signal peptide" evidence="7">
    <location>
        <begin position="1"/>
        <end position="20"/>
    </location>
</feature>
<keyword evidence="9" id="KW-1185">Reference proteome</keyword>
<evidence type="ECO:0000313" key="8">
    <source>
        <dbReference type="EMBL" id="MBP1992265.1"/>
    </source>
</evidence>
<evidence type="ECO:0000256" key="2">
    <source>
        <dbReference type="ARBA" id="ARBA00022729"/>
    </source>
</evidence>
<dbReference type="Pfam" id="PF13416">
    <property type="entry name" value="SBP_bac_8"/>
    <property type="match status" value="1"/>
</dbReference>
<evidence type="ECO:0000256" key="1">
    <source>
        <dbReference type="ARBA" id="ARBA00022475"/>
    </source>
</evidence>
<dbReference type="RefSeq" id="WP_209973078.1">
    <property type="nucleotide sequence ID" value="NZ_JAGGLB010000012.1"/>
</dbReference>
<dbReference type="PROSITE" id="PS51257">
    <property type="entry name" value="PROKAR_LIPOPROTEIN"/>
    <property type="match status" value="1"/>
</dbReference>
<evidence type="ECO:0000256" key="5">
    <source>
        <dbReference type="ARBA" id="ARBA00023288"/>
    </source>
</evidence>
<dbReference type="PANTHER" id="PTHR43649">
    <property type="entry name" value="ARABINOSE-BINDING PROTEIN-RELATED"/>
    <property type="match status" value="1"/>
</dbReference>
<evidence type="ECO:0000256" key="4">
    <source>
        <dbReference type="ARBA" id="ARBA00023139"/>
    </source>
</evidence>
<keyword evidence="2 7" id="KW-0732">Signal</keyword>
<dbReference type="EMBL" id="JAGGLB010000012">
    <property type="protein sequence ID" value="MBP1992265.1"/>
    <property type="molecule type" value="Genomic_DNA"/>
</dbReference>
<proteinExistence type="predicted"/>
<keyword evidence="3" id="KW-0472">Membrane</keyword>
<evidence type="ECO:0000313" key="9">
    <source>
        <dbReference type="Proteomes" id="UP001519287"/>
    </source>
</evidence>
<dbReference type="PANTHER" id="PTHR43649:SF33">
    <property type="entry name" value="POLYGALACTURONAN_RHAMNOGALACTURONAN-BINDING PROTEIN YTCQ"/>
    <property type="match status" value="1"/>
</dbReference>
<comment type="caution">
    <text evidence="8">The sequence shown here is derived from an EMBL/GenBank/DDBJ whole genome shotgun (WGS) entry which is preliminary data.</text>
</comment>
<evidence type="ECO:0000256" key="6">
    <source>
        <dbReference type="SAM" id="MobiDB-lite"/>
    </source>
</evidence>
<name>A0ABS4IXJ3_9BACL</name>
<dbReference type="InterPro" id="IPR006059">
    <property type="entry name" value="SBP"/>
</dbReference>
<dbReference type="InterPro" id="IPR050490">
    <property type="entry name" value="Bact_solute-bd_prot1"/>
</dbReference>
<gene>
    <name evidence="8" type="ORF">J2Z66_003873</name>
</gene>
<keyword evidence="5" id="KW-0449">Lipoprotein</keyword>
<dbReference type="SUPFAM" id="SSF53850">
    <property type="entry name" value="Periplasmic binding protein-like II"/>
    <property type="match status" value="1"/>
</dbReference>
<reference evidence="8 9" key="1">
    <citation type="submission" date="2021-03" db="EMBL/GenBank/DDBJ databases">
        <title>Genomic Encyclopedia of Type Strains, Phase IV (KMG-IV): sequencing the most valuable type-strain genomes for metagenomic binning, comparative biology and taxonomic classification.</title>
        <authorList>
            <person name="Goeker M."/>
        </authorList>
    </citation>
    <scope>NUCLEOTIDE SEQUENCE [LARGE SCALE GENOMIC DNA]</scope>
    <source>
        <strain evidence="8 9">DSM 26048</strain>
    </source>
</reference>
<organism evidence="8 9">
    <name type="scientific">Paenibacillus eucommiae</name>
    <dbReference type="NCBI Taxonomy" id="1355755"/>
    <lineage>
        <taxon>Bacteria</taxon>
        <taxon>Bacillati</taxon>
        <taxon>Bacillota</taxon>
        <taxon>Bacilli</taxon>
        <taxon>Bacillales</taxon>
        <taxon>Paenibacillaceae</taxon>
        <taxon>Paenibacillus</taxon>
    </lineage>
</organism>